<evidence type="ECO:0000313" key="1">
    <source>
        <dbReference type="EMBL" id="PHJ14982.1"/>
    </source>
</evidence>
<dbReference type="Proteomes" id="UP000221165">
    <property type="component" value="Unassembled WGS sequence"/>
</dbReference>
<evidence type="ECO:0000313" key="2">
    <source>
        <dbReference type="Proteomes" id="UP000221165"/>
    </source>
</evidence>
<sequence>MLQSADKSSLLRGDHSEPRLAHTEGCSRVMVQGFFCRSIWPGNVSTGGGKVAPAFYASACVVCRHAAGRALDAAGKMTTALTFPAESEDFTGTSRWCADVYTYARRGGAIQRLLVPQEQRRCEYLAPVGCRPPSEPPKPLCHCPVNARIASCGAWAGRNTLAAARRVYEQKLLSSVHVRVRTRV</sequence>
<reference evidence="1 2" key="1">
    <citation type="journal article" date="2017" name="Int. J. Parasitol.">
        <title>The genome of the protozoan parasite Cystoisospora suis and a reverse vaccinology approach to identify vaccine candidates.</title>
        <authorList>
            <person name="Palmieri N."/>
            <person name="Shrestha A."/>
            <person name="Ruttkowski B."/>
            <person name="Beck T."/>
            <person name="Vogl C."/>
            <person name="Tomley F."/>
            <person name="Blake D.P."/>
            <person name="Joachim A."/>
        </authorList>
    </citation>
    <scope>NUCLEOTIDE SEQUENCE [LARGE SCALE GENOMIC DNA]</scope>
    <source>
        <strain evidence="1 2">Wien I</strain>
    </source>
</reference>
<accession>A0A2C6KEK4</accession>
<protein>
    <submittedName>
        <fullName evidence="1">Uncharacterized protein</fullName>
    </submittedName>
</protein>
<keyword evidence="2" id="KW-1185">Reference proteome</keyword>
<proteinExistence type="predicted"/>
<name>A0A2C6KEK4_9APIC</name>
<dbReference type="EMBL" id="MIGC01010093">
    <property type="protein sequence ID" value="PHJ14982.1"/>
    <property type="molecule type" value="Genomic_DNA"/>
</dbReference>
<gene>
    <name evidence="1" type="ORF">CSUI_011207</name>
</gene>
<organism evidence="1 2">
    <name type="scientific">Cystoisospora suis</name>
    <dbReference type="NCBI Taxonomy" id="483139"/>
    <lineage>
        <taxon>Eukaryota</taxon>
        <taxon>Sar</taxon>
        <taxon>Alveolata</taxon>
        <taxon>Apicomplexa</taxon>
        <taxon>Conoidasida</taxon>
        <taxon>Coccidia</taxon>
        <taxon>Eucoccidiorida</taxon>
        <taxon>Eimeriorina</taxon>
        <taxon>Sarcocystidae</taxon>
        <taxon>Cystoisospora</taxon>
    </lineage>
</organism>
<comment type="caution">
    <text evidence="1">The sequence shown here is derived from an EMBL/GenBank/DDBJ whole genome shotgun (WGS) entry which is preliminary data.</text>
</comment>
<dbReference type="RefSeq" id="XP_067916716.1">
    <property type="nucleotide sequence ID" value="XM_068071308.1"/>
</dbReference>
<dbReference type="VEuPathDB" id="ToxoDB:CSUI_011207"/>
<dbReference type="AlphaFoldDB" id="A0A2C6KEK4"/>
<dbReference type="GeneID" id="94434519"/>